<gene>
    <name evidence="2" type="ORF">LCGC14_2164360</name>
</gene>
<proteinExistence type="predicted"/>
<dbReference type="AlphaFoldDB" id="A0A0F9EE26"/>
<feature type="non-terminal residue" evidence="2">
    <location>
        <position position="1"/>
    </location>
</feature>
<dbReference type="EMBL" id="LAZR01027821">
    <property type="protein sequence ID" value="KKL64501.1"/>
    <property type="molecule type" value="Genomic_DNA"/>
</dbReference>
<dbReference type="Pfam" id="PF19821">
    <property type="entry name" value="Phage_capsid_2"/>
    <property type="match status" value="1"/>
</dbReference>
<evidence type="ECO:0000256" key="1">
    <source>
        <dbReference type="SAM" id="MobiDB-lite"/>
    </source>
</evidence>
<protein>
    <recommendedName>
        <fullName evidence="3">Phage major capsid protein</fullName>
    </recommendedName>
</protein>
<feature type="region of interest" description="Disordered" evidence="1">
    <location>
        <begin position="157"/>
        <end position="177"/>
    </location>
</feature>
<comment type="caution">
    <text evidence="2">The sequence shown here is derived from an EMBL/GenBank/DDBJ whole genome shotgun (WGS) entry which is preliminary data.</text>
</comment>
<reference evidence="2" key="1">
    <citation type="journal article" date="2015" name="Nature">
        <title>Complex archaea that bridge the gap between prokaryotes and eukaryotes.</title>
        <authorList>
            <person name="Spang A."/>
            <person name="Saw J.H."/>
            <person name="Jorgensen S.L."/>
            <person name="Zaremba-Niedzwiedzka K."/>
            <person name="Martijn J."/>
            <person name="Lind A.E."/>
            <person name="van Eijk R."/>
            <person name="Schleper C."/>
            <person name="Guy L."/>
            <person name="Ettema T.J."/>
        </authorList>
    </citation>
    <scope>NUCLEOTIDE SEQUENCE</scope>
</reference>
<organism evidence="2">
    <name type="scientific">marine sediment metagenome</name>
    <dbReference type="NCBI Taxonomy" id="412755"/>
    <lineage>
        <taxon>unclassified sequences</taxon>
        <taxon>metagenomes</taxon>
        <taxon>ecological metagenomes</taxon>
    </lineage>
</organism>
<name>A0A0F9EE26_9ZZZZ</name>
<sequence length="323" mass="36297">GLAMSINLTDGIPTNFVDDFKNDLISVTQQKQSLFEFATMSENLVGAEDKAFDLIDKMEMQPKEGRNPPTPRNDISTQRRWVFTDPYHNAWQFDKDDDLSHKLNPAGATVREARRGRNRKVDDIILASFDATVQSGRRSNSSTITWASENGNVKYTDSSGGRTIPHDTAEGNASAADTGMTAEKAELIVEYFAKNEVDQEIPIFCAISPRQATNLFGQEQYVNVDYNTSKPLADGRYLKEWMGIHWIRSNKIVKGTSNDVDSDTNVYRCPAWAKEGIILGVSDSITVELDKLPELSYAQQVYIHMNMGAMRLNEDYVLFVECQ</sequence>
<evidence type="ECO:0000313" key="2">
    <source>
        <dbReference type="EMBL" id="KKL64501.1"/>
    </source>
</evidence>
<evidence type="ECO:0008006" key="3">
    <source>
        <dbReference type="Google" id="ProtNLM"/>
    </source>
</evidence>
<accession>A0A0F9EE26</accession>
<dbReference type="InterPro" id="IPR045565">
    <property type="entry name" value="Phage_capsid_2"/>
</dbReference>